<comment type="caution">
    <text evidence="2">The sequence shown here is derived from an EMBL/GenBank/DDBJ whole genome shotgun (WGS) entry which is preliminary data.</text>
</comment>
<reference evidence="2 3" key="1">
    <citation type="submission" date="2020-03" db="EMBL/GenBank/DDBJ databases">
        <title>Comparative genomics of Weissella paramesenteroides.</title>
        <authorList>
            <person name="Kant R."/>
            <person name="Takala T."/>
            <person name="Saris P."/>
        </authorList>
    </citation>
    <scope>NUCLEOTIDE SEQUENCE [LARGE SCALE GENOMIC DNA]</scope>
    <source>
        <strain evidence="2 3">SJ27-4</strain>
    </source>
</reference>
<feature type="transmembrane region" description="Helical" evidence="1">
    <location>
        <begin position="73"/>
        <end position="103"/>
    </location>
</feature>
<dbReference type="RefSeq" id="WP_150177315.1">
    <property type="nucleotide sequence ID" value="NZ_CAXLJE010000008.1"/>
</dbReference>
<evidence type="ECO:0000256" key="1">
    <source>
        <dbReference type="SAM" id="Phobius"/>
    </source>
</evidence>
<keyword evidence="1" id="KW-0812">Transmembrane</keyword>
<keyword evidence="1" id="KW-0472">Membrane</keyword>
<evidence type="ECO:0008006" key="4">
    <source>
        <dbReference type="Google" id="ProtNLM"/>
    </source>
</evidence>
<dbReference type="EMBL" id="JAANXN010000010">
    <property type="protein sequence ID" value="MDF8371571.1"/>
    <property type="molecule type" value="Genomic_DNA"/>
</dbReference>
<keyword evidence="1" id="KW-1133">Transmembrane helix</keyword>
<evidence type="ECO:0000313" key="2">
    <source>
        <dbReference type="EMBL" id="MDF8371571.1"/>
    </source>
</evidence>
<feature type="transmembrane region" description="Helical" evidence="1">
    <location>
        <begin position="44"/>
        <end position="61"/>
    </location>
</feature>
<dbReference type="AlphaFoldDB" id="A0ABD4XK73"/>
<name>A0ABD4XK73_WEIPA</name>
<sequence length="130" mass="15105">MFFDLLLLTTLLTLSYQDVCHQYINSLWLILPLLLGALFYRTPIWLLFSIYCLCLVINILSGERFIGNGDLDVLATLSLYVTFQQFWFICTIACACQLVFHLLTHKQMIAFIPAITMGYIVFLVQQIWIK</sequence>
<protein>
    <recommendedName>
        <fullName evidence="4">Prepilin type IV endopeptidase peptidase domain-containing protein</fullName>
    </recommendedName>
</protein>
<accession>A0ABD4XK73</accession>
<dbReference type="Proteomes" id="UP001215461">
    <property type="component" value="Unassembled WGS sequence"/>
</dbReference>
<organism evidence="2 3">
    <name type="scientific">Weissella paramesenteroides</name>
    <name type="common">Leuconostoc paramesenteroides</name>
    <dbReference type="NCBI Taxonomy" id="1249"/>
    <lineage>
        <taxon>Bacteria</taxon>
        <taxon>Bacillati</taxon>
        <taxon>Bacillota</taxon>
        <taxon>Bacilli</taxon>
        <taxon>Lactobacillales</taxon>
        <taxon>Lactobacillaceae</taxon>
        <taxon>Weissella</taxon>
    </lineage>
</organism>
<gene>
    <name evidence="2" type="ORF">G9403_07940</name>
</gene>
<proteinExistence type="predicted"/>
<feature type="transmembrane region" description="Helical" evidence="1">
    <location>
        <begin position="109"/>
        <end position="129"/>
    </location>
</feature>
<evidence type="ECO:0000313" key="3">
    <source>
        <dbReference type="Proteomes" id="UP001215461"/>
    </source>
</evidence>